<evidence type="ECO:0000256" key="1">
    <source>
        <dbReference type="ARBA" id="ARBA00010088"/>
    </source>
</evidence>
<evidence type="ECO:0000256" key="3">
    <source>
        <dbReference type="ARBA" id="ARBA00022801"/>
    </source>
</evidence>
<keyword evidence="2" id="KW-0058">Aromatic hydrocarbons catabolism</keyword>
<evidence type="ECO:0000256" key="2">
    <source>
        <dbReference type="ARBA" id="ARBA00022797"/>
    </source>
</evidence>
<accession>D2PL25</accession>
<dbReference type="InterPro" id="IPR029058">
    <property type="entry name" value="AB_hydrolase_fold"/>
</dbReference>
<dbReference type="SUPFAM" id="SSF53474">
    <property type="entry name" value="alpha/beta-Hydrolases"/>
    <property type="match status" value="1"/>
</dbReference>
<feature type="active site" description="Proton donor" evidence="4">
    <location>
        <position position="304"/>
    </location>
</feature>
<comment type="similarity">
    <text evidence="1">Belongs to the peptidase S33 family.</text>
</comment>
<evidence type="ECO:0000313" key="7">
    <source>
        <dbReference type="Proteomes" id="UP000007967"/>
    </source>
</evidence>
<dbReference type="AlphaFoldDB" id="D2PL25"/>
<dbReference type="InterPro" id="IPR016292">
    <property type="entry name" value="Epoxide_hydrolase"/>
</dbReference>
<keyword evidence="7" id="KW-1185">Reference proteome</keyword>
<dbReference type="GO" id="GO:0004301">
    <property type="term" value="F:epoxide hydrolase activity"/>
    <property type="evidence" value="ECO:0007669"/>
    <property type="project" value="TreeGrafter"/>
</dbReference>
<dbReference type="HOGENOM" id="CLU_019414_0_1_11"/>
<dbReference type="eggNOG" id="COG0596">
    <property type="taxonomic scope" value="Bacteria"/>
</dbReference>
<evidence type="ECO:0000256" key="4">
    <source>
        <dbReference type="PIRSR" id="PIRSR001112-1"/>
    </source>
</evidence>
<feature type="active site" description="Nucleophile" evidence="4">
    <location>
        <position position="176"/>
    </location>
</feature>
<organism evidence="6 7">
    <name type="scientific">Kribbella flavida (strain DSM 17836 / JCM 10339 / NBRC 14399)</name>
    <dbReference type="NCBI Taxonomy" id="479435"/>
    <lineage>
        <taxon>Bacteria</taxon>
        <taxon>Bacillati</taxon>
        <taxon>Actinomycetota</taxon>
        <taxon>Actinomycetes</taxon>
        <taxon>Propionibacteriales</taxon>
        <taxon>Kribbellaceae</taxon>
        <taxon>Kribbella</taxon>
    </lineage>
</organism>
<keyword evidence="3 6" id="KW-0378">Hydrolase</keyword>
<dbReference type="PRINTS" id="PR00412">
    <property type="entry name" value="EPOXHYDRLASE"/>
</dbReference>
<feature type="domain" description="Epoxide hydrolase N-terminal" evidence="5">
    <location>
        <begin position="2"/>
        <end position="111"/>
    </location>
</feature>
<sequence>MRPDRIAVAEAQLVDLRDRLARTRWPEAATADGWTQGVPLEYARELTRYWANSYDWRRVEAELNALPQWRTELDGEGEDAVDIHFFHVRSRHAGARPLLLANGWPSSVVEYLDVIDALVDPPDPADAFHLVIPSMPGYGFSGKPAVSGWGVERIARAWAQLMDQLGYERYFAHGSDWGSFVTSALGTDEPQRLAGLHLTLPVAPAPPAGDGEPLTDAEQRVLAAGRAFAETGTGYSAQQSTRPQTLGYALADSPAGQCLWIVEKFREWSDCDGHPENAISRDRLLDNVTYYWLSASAASSSRLYWESFRRQRLDEVPVPTGVSQYPHEPARMPRSWIERRYSDLRWWREPESGGHFPAIEQPERFVEELTAFFRTLR</sequence>
<name>D2PL25_KRIFD</name>
<protein>
    <submittedName>
        <fullName evidence="6">Epoxide hydrolase domain protein</fullName>
    </submittedName>
</protein>
<dbReference type="GO" id="GO:0097176">
    <property type="term" value="P:epoxide metabolic process"/>
    <property type="evidence" value="ECO:0007669"/>
    <property type="project" value="TreeGrafter"/>
</dbReference>
<reference evidence="7" key="1">
    <citation type="submission" date="2009-09" db="EMBL/GenBank/DDBJ databases">
        <title>The complete genome of Kribbella flavida DSM 17836.</title>
        <authorList>
            <consortium name="US DOE Joint Genome Institute (JGI-PGF)"/>
            <person name="Lucas S."/>
            <person name="Copeland A."/>
            <person name="Lapidus A."/>
            <person name="Glavina del Rio T."/>
            <person name="Dalin E."/>
            <person name="Tice H."/>
            <person name="Bruce D."/>
            <person name="Goodwin L."/>
            <person name="Pitluck S."/>
            <person name="Kyrpides N."/>
            <person name="Mavromatis K."/>
            <person name="Ivanova N."/>
            <person name="Saunders E."/>
            <person name="Brettin T."/>
            <person name="Detter J.C."/>
            <person name="Han C."/>
            <person name="Larimer F."/>
            <person name="Land M."/>
            <person name="Hauser L."/>
            <person name="Markowitz V."/>
            <person name="Cheng J.-F."/>
            <person name="Hugenholtz P."/>
            <person name="Woyke T."/>
            <person name="Wu D."/>
            <person name="Pukall R."/>
            <person name="Klenk H.-P."/>
            <person name="Eisen J.A."/>
        </authorList>
    </citation>
    <scope>NUCLEOTIDE SEQUENCE [LARGE SCALE GENOMIC DNA]</scope>
    <source>
        <strain evidence="7">DSM 17836 / JCM 10339 / NBRC 14399</strain>
    </source>
</reference>
<evidence type="ECO:0000259" key="5">
    <source>
        <dbReference type="Pfam" id="PF06441"/>
    </source>
</evidence>
<gene>
    <name evidence="6" type="ordered locus">Kfla_5266</name>
</gene>
<dbReference type="RefSeq" id="WP_012922834.1">
    <property type="nucleotide sequence ID" value="NC_013729.1"/>
</dbReference>
<proteinExistence type="inferred from homology"/>
<dbReference type="EMBL" id="CP001736">
    <property type="protein sequence ID" value="ADB34280.1"/>
    <property type="molecule type" value="Genomic_DNA"/>
</dbReference>
<dbReference type="PANTHER" id="PTHR21661:SF35">
    <property type="entry name" value="EPOXIDE HYDROLASE"/>
    <property type="match status" value="1"/>
</dbReference>
<reference evidence="6 7" key="2">
    <citation type="journal article" date="2010" name="Stand. Genomic Sci.">
        <title>Complete genome sequence of Kribbella flavida type strain (IFO 14399).</title>
        <authorList>
            <person name="Pukall R."/>
            <person name="Lapidus A."/>
            <person name="Glavina Del Rio T."/>
            <person name="Copeland A."/>
            <person name="Tice H."/>
            <person name="Cheng J.-F."/>
            <person name="Lucas S."/>
            <person name="Chen F."/>
            <person name="Nolan M."/>
            <person name="LaButti K."/>
            <person name="Pati A."/>
            <person name="Ivanova N."/>
            <person name="Mavrommatis K."/>
            <person name="Mikhailova N."/>
            <person name="Pitluck S."/>
            <person name="Bruce D."/>
            <person name="Goodwin L."/>
            <person name="Land M."/>
            <person name="Hauser L."/>
            <person name="Chang Y.-J."/>
            <person name="Jeffries C.D."/>
            <person name="Chen A."/>
            <person name="Palaniappan K."/>
            <person name="Chain P."/>
            <person name="Rohde M."/>
            <person name="Goeker M."/>
            <person name="Bristow J."/>
            <person name="Eisen J.A."/>
            <person name="Markowitz V."/>
            <person name="Hugenholtz P."/>
            <person name="Kyrpides N.C."/>
            <person name="Klenk H.-P."/>
            <person name="Brettin T."/>
        </authorList>
    </citation>
    <scope>NUCLEOTIDE SEQUENCE [LARGE SCALE GENOMIC DNA]</scope>
    <source>
        <strain evidence="7">DSM 17836 / JCM 10339 / NBRC 14399</strain>
    </source>
</reference>
<dbReference type="Gene3D" id="3.40.50.1820">
    <property type="entry name" value="alpha/beta hydrolase"/>
    <property type="match status" value="1"/>
</dbReference>
<dbReference type="Pfam" id="PF06441">
    <property type="entry name" value="EHN"/>
    <property type="match status" value="1"/>
</dbReference>
<dbReference type="InterPro" id="IPR010497">
    <property type="entry name" value="Epoxide_hydro_N"/>
</dbReference>
<dbReference type="Proteomes" id="UP000007967">
    <property type="component" value="Chromosome"/>
</dbReference>
<evidence type="ECO:0000313" key="6">
    <source>
        <dbReference type="EMBL" id="ADB34280.1"/>
    </source>
</evidence>
<dbReference type="PIRSF" id="PIRSF001112">
    <property type="entry name" value="Epoxide_hydrolase"/>
    <property type="match status" value="1"/>
</dbReference>
<dbReference type="PANTHER" id="PTHR21661">
    <property type="entry name" value="EPOXIDE HYDROLASE 1-RELATED"/>
    <property type="match status" value="1"/>
</dbReference>
<dbReference type="InterPro" id="IPR000639">
    <property type="entry name" value="Epox_hydrolase-like"/>
</dbReference>
<feature type="active site" description="Proton acceptor" evidence="4">
    <location>
        <position position="355"/>
    </location>
</feature>
<dbReference type="KEGG" id="kfl:Kfla_5266"/>